<name>A0A409WCT5_PSICY</name>
<dbReference type="InterPro" id="IPR019257">
    <property type="entry name" value="MeTrfase_dom"/>
</dbReference>
<dbReference type="InParanoid" id="A0A409WCT5"/>
<gene>
    <name evidence="2" type="ORF">CVT25_007950</name>
</gene>
<sequence>MNWGWNPTPQYISCTIGNFSKQDDDVAFLKSLPLDSRRGDTLLIRMDRIKPADIIERAYGFAAAEKWIIRKLWKILLGIMNTQNVL</sequence>
<dbReference type="Pfam" id="PF10017">
    <property type="entry name" value="Methyltransf_33"/>
    <property type="match status" value="1"/>
</dbReference>
<reference evidence="2 3" key="1">
    <citation type="journal article" date="2018" name="Evol. Lett.">
        <title>Horizontal gene cluster transfer increased hallucinogenic mushroom diversity.</title>
        <authorList>
            <person name="Reynolds H.T."/>
            <person name="Vijayakumar V."/>
            <person name="Gluck-Thaler E."/>
            <person name="Korotkin H.B."/>
            <person name="Matheny P.B."/>
            <person name="Slot J.C."/>
        </authorList>
    </citation>
    <scope>NUCLEOTIDE SEQUENCE [LARGE SCALE GENOMIC DNA]</scope>
    <source>
        <strain evidence="2 3">2631</strain>
    </source>
</reference>
<comment type="caution">
    <text evidence="2">The sequence shown here is derived from an EMBL/GenBank/DDBJ whole genome shotgun (WGS) entry which is preliminary data.</text>
</comment>
<dbReference type="Gene3D" id="3.40.50.150">
    <property type="entry name" value="Vaccinia Virus protein VP39"/>
    <property type="match status" value="1"/>
</dbReference>
<evidence type="ECO:0000313" key="2">
    <source>
        <dbReference type="EMBL" id="PPQ76318.1"/>
    </source>
</evidence>
<feature type="domain" description="Histidine-specific methyltransferase SAM-dependent" evidence="1">
    <location>
        <begin position="12"/>
        <end position="61"/>
    </location>
</feature>
<dbReference type="OrthoDB" id="659at2759"/>
<dbReference type="Proteomes" id="UP000283269">
    <property type="component" value="Unassembled WGS sequence"/>
</dbReference>
<accession>A0A409WCT5</accession>
<proteinExistence type="predicted"/>
<dbReference type="EMBL" id="NHYD01003524">
    <property type="protein sequence ID" value="PPQ76318.1"/>
    <property type="molecule type" value="Genomic_DNA"/>
</dbReference>
<evidence type="ECO:0000313" key="3">
    <source>
        <dbReference type="Proteomes" id="UP000283269"/>
    </source>
</evidence>
<dbReference type="AlphaFoldDB" id="A0A409WCT5"/>
<dbReference type="InterPro" id="IPR029063">
    <property type="entry name" value="SAM-dependent_MTases_sf"/>
</dbReference>
<evidence type="ECO:0000259" key="1">
    <source>
        <dbReference type="Pfam" id="PF10017"/>
    </source>
</evidence>
<organism evidence="2 3">
    <name type="scientific">Psilocybe cyanescens</name>
    <dbReference type="NCBI Taxonomy" id="93625"/>
    <lineage>
        <taxon>Eukaryota</taxon>
        <taxon>Fungi</taxon>
        <taxon>Dikarya</taxon>
        <taxon>Basidiomycota</taxon>
        <taxon>Agaricomycotina</taxon>
        <taxon>Agaricomycetes</taxon>
        <taxon>Agaricomycetidae</taxon>
        <taxon>Agaricales</taxon>
        <taxon>Agaricineae</taxon>
        <taxon>Strophariaceae</taxon>
        <taxon>Psilocybe</taxon>
    </lineage>
</organism>
<keyword evidence="3" id="KW-1185">Reference proteome</keyword>
<protein>
    <recommendedName>
        <fullName evidence="1">Histidine-specific methyltransferase SAM-dependent domain-containing protein</fullName>
    </recommendedName>
</protein>